<evidence type="ECO:0000313" key="1">
    <source>
        <dbReference type="EMBL" id="APO74249.1"/>
    </source>
</evidence>
<gene>
    <name evidence="1" type="ORF">AM571_CH01414</name>
</gene>
<name>A0A1L5P264_RHIET</name>
<proteinExistence type="predicted"/>
<organism evidence="1 2">
    <name type="scientific">Rhizobium etli 8C-3</name>
    <dbReference type="NCBI Taxonomy" id="538025"/>
    <lineage>
        <taxon>Bacteria</taxon>
        <taxon>Pseudomonadati</taxon>
        <taxon>Pseudomonadota</taxon>
        <taxon>Alphaproteobacteria</taxon>
        <taxon>Hyphomicrobiales</taxon>
        <taxon>Rhizobiaceae</taxon>
        <taxon>Rhizobium/Agrobacterium group</taxon>
        <taxon>Rhizobium</taxon>
    </lineage>
</organism>
<dbReference type="AlphaFoldDB" id="A0A1L5P264"/>
<dbReference type="EMBL" id="CP017241">
    <property type="protein sequence ID" value="APO74249.1"/>
    <property type="molecule type" value="Genomic_DNA"/>
</dbReference>
<reference evidence="1 2" key="1">
    <citation type="submission" date="2016-09" db="EMBL/GenBank/DDBJ databases">
        <title>The complete genome sequences of Rhizobium gallicum, symbiovars gallicum and phaseoli, symbionts associated to common bean (Phaseolus vulgaris).</title>
        <authorList>
            <person name="Bustos P."/>
            <person name="Santamaria R.I."/>
            <person name="Perez-Carrascal O.M."/>
            <person name="Juarez S."/>
            <person name="Lozano L."/>
            <person name="Martinez-Flores I."/>
            <person name="Martinez-Romero E."/>
            <person name="Cevallos M."/>
            <person name="Romero D."/>
            <person name="Davila G."/>
            <person name="Gonzalez V."/>
        </authorList>
    </citation>
    <scope>NUCLEOTIDE SEQUENCE [LARGE SCALE GENOMIC DNA]</scope>
    <source>
        <strain evidence="1 2">8C-3</strain>
    </source>
</reference>
<protein>
    <submittedName>
        <fullName evidence="1">Uncharacterized protein</fullName>
    </submittedName>
</protein>
<dbReference type="RefSeq" id="WP_081377041.1">
    <property type="nucleotide sequence ID" value="NZ_CP017241.1"/>
</dbReference>
<evidence type="ECO:0000313" key="2">
    <source>
        <dbReference type="Proteomes" id="UP000185109"/>
    </source>
</evidence>
<accession>A0A1L5P264</accession>
<dbReference type="Proteomes" id="UP000185109">
    <property type="component" value="Chromosome"/>
</dbReference>
<sequence length="167" mass="18733">MLSDSIRQMRERMKQDGGAAGTLLALQAFEIEAKNMEERLHLLLGRPHVALDGNLISAPEPVIEISGSSTVKERSTRILLIVAPSKPECFSTAKAFELDMQHVGEMRFVSNPYHLRGWSRGTPFIALHRERWPENLDDALHALTVAGQLRIANEKDLKHLKERADAC</sequence>